<accession>F4RI40</accession>
<dbReference type="InParanoid" id="F4RI40"/>
<sequence length="108" mass="12441">MEFFTHDSELKRETEVVEGMGFLHELITFKLESAYKSLRAHQNLQAERNTSGAGSESSESDSESDDEPAGSDQNYVYHKSKDRFKNAKERWKRIALTTIQMISYGCQR</sequence>
<dbReference type="EMBL" id="GL883102">
    <property type="protein sequence ID" value="EGG07934.1"/>
    <property type="molecule type" value="Genomic_DNA"/>
</dbReference>
<keyword evidence="3" id="KW-1185">Reference proteome</keyword>
<evidence type="ECO:0000256" key="1">
    <source>
        <dbReference type="SAM" id="MobiDB-lite"/>
    </source>
</evidence>
<name>F4RI40_MELLP</name>
<dbReference type="AlphaFoldDB" id="F4RI40"/>
<feature type="compositionally biased region" description="Acidic residues" evidence="1">
    <location>
        <begin position="58"/>
        <end position="69"/>
    </location>
</feature>
<evidence type="ECO:0000313" key="3">
    <source>
        <dbReference type="Proteomes" id="UP000001072"/>
    </source>
</evidence>
<reference evidence="3" key="1">
    <citation type="journal article" date="2011" name="Proc. Natl. Acad. Sci. U.S.A.">
        <title>Obligate biotrophy features unraveled by the genomic analysis of rust fungi.</title>
        <authorList>
            <person name="Duplessis S."/>
            <person name="Cuomo C.A."/>
            <person name="Lin Y.-C."/>
            <person name="Aerts A."/>
            <person name="Tisserant E."/>
            <person name="Veneault-Fourrey C."/>
            <person name="Joly D.L."/>
            <person name="Hacquard S."/>
            <person name="Amselem J."/>
            <person name="Cantarel B.L."/>
            <person name="Chiu R."/>
            <person name="Coutinho P.M."/>
            <person name="Feau N."/>
            <person name="Field M."/>
            <person name="Frey P."/>
            <person name="Gelhaye E."/>
            <person name="Goldberg J."/>
            <person name="Grabherr M.G."/>
            <person name="Kodira C.D."/>
            <person name="Kohler A."/>
            <person name="Kuees U."/>
            <person name="Lindquist E.A."/>
            <person name="Lucas S.M."/>
            <person name="Mago R."/>
            <person name="Mauceli E."/>
            <person name="Morin E."/>
            <person name="Murat C."/>
            <person name="Pangilinan J.L."/>
            <person name="Park R."/>
            <person name="Pearson M."/>
            <person name="Quesneville H."/>
            <person name="Rouhier N."/>
            <person name="Sakthikumar S."/>
            <person name="Salamov A.A."/>
            <person name="Schmutz J."/>
            <person name="Selles B."/>
            <person name="Shapiro H."/>
            <person name="Tanguay P."/>
            <person name="Tuskan G.A."/>
            <person name="Henrissat B."/>
            <person name="Van de Peer Y."/>
            <person name="Rouze P."/>
            <person name="Ellis J.G."/>
            <person name="Dodds P.N."/>
            <person name="Schein J.E."/>
            <person name="Zhong S."/>
            <person name="Hamelin R.C."/>
            <person name="Grigoriev I.V."/>
            <person name="Szabo L.J."/>
            <person name="Martin F."/>
        </authorList>
    </citation>
    <scope>NUCLEOTIDE SEQUENCE [LARGE SCALE GENOMIC DNA]</scope>
    <source>
        <strain evidence="3">98AG31 / pathotype 3-4-7</strain>
    </source>
</reference>
<dbReference type="RefSeq" id="XP_007408699.1">
    <property type="nucleotide sequence ID" value="XM_007408637.1"/>
</dbReference>
<dbReference type="VEuPathDB" id="FungiDB:MELLADRAFT_105431"/>
<dbReference type="KEGG" id="mlr:MELLADRAFT_105431"/>
<dbReference type="HOGENOM" id="CLU_2197518_0_0_1"/>
<protein>
    <submittedName>
        <fullName evidence="2">Uncharacterized protein</fullName>
    </submittedName>
</protein>
<organism evidence="3">
    <name type="scientific">Melampsora larici-populina (strain 98AG31 / pathotype 3-4-7)</name>
    <name type="common">Poplar leaf rust fungus</name>
    <dbReference type="NCBI Taxonomy" id="747676"/>
    <lineage>
        <taxon>Eukaryota</taxon>
        <taxon>Fungi</taxon>
        <taxon>Dikarya</taxon>
        <taxon>Basidiomycota</taxon>
        <taxon>Pucciniomycotina</taxon>
        <taxon>Pucciniomycetes</taxon>
        <taxon>Pucciniales</taxon>
        <taxon>Melampsoraceae</taxon>
        <taxon>Melampsora</taxon>
    </lineage>
</organism>
<dbReference type="Proteomes" id="UP000001072">
    <property type="component" value="Unassembled WGS sequence"/>
</dbReference>
<feature type="region of interest" description="Disordered" evidence="1">
    <location>
        <begin position="42"/>
        <end position="79"/>
    </location>
</feature>
<gene>
    <name evidence="2" type="ORF">MELLADRAFT_105431</name>
</gene>
<proteinExistence type="predicted"/>
<evidence type="ECO:0000313" key="2">
    <source>
        <dbReference type="EMBL" id="EGG07934.1"/>
    </source>
</evidence>
<dbReference type="GeneID" id="18922599"/>